<dbReference type="Proteomes" id="UP000409545">
    <property type="component" value="Unassembled WGS sequence"/>
</dbReference>
<evidence type="ECO:0000313" key="3">
    <source>
        <dbReference type="EMBL" id="EAL6850543.1"/>
    </source>
</evidence>
<dbReference type="Proteomes" id="UP000352088">
    <property type="component" value="Unassembled WGS sequence"/>
</dbReference>
<dbReference type="RefSeq" id="WP_002779491.1">
    <property type="nucleotide sequence ID" value="NZ_AANOQZ020000005.1"/>
</dbReference>
<proteinExistence type="predicted"/>
<accession>A0A3Z9FAK2</accession>
<feature type="transmembrane region" description="Helical" evidence="1">
    <location>
        <begin position="65"/>
        <end position="89"/>
    </location>
</feature>
<dbReference type="AlphaFoldDB" id="A0A3Z9FAK2"/>
<keyword evidence="1" id="KW-1133">Transmembrane helix</keyword>
<evidence type="ECO:0000313" key="5">
    <source>
        <dbReference type="Proteomes" id="UP000409545"/>
    </source>
</evidence>
<sequence length="134" mass="15986">MFIYFLIWQVLFVLGWNLRFILKLIMGEDVFIENFILDKIISVAYIIIAFFFFKTLVQATKEKLFYLVFAFFVCGEIVSKLFFAFIRLLDSIRLQEMIVEIIFYICIPFTPAYFISFLIVWLSLKGQKEVKKAI</sequence>
<comment type="caution">
    <text evidence="3">The sequence shown here is derived from an EMBL/GenBank/DDBJ whole genome shotgun (WGS) entry which is preliminary data.</text>
</comment>
<protein>
    <submittedName>
        <fullName evidence="3">Accessory regulator AgrC</fullName>
    </submittedName>
</protein>
<feature type="transmembrane region" description="Helical" evidence="1">
    <location>
        <begin position="101"/>
        <end position="124"/>
    </location>
</feature>
<evidence type="ECO:0000313" key="4">
    <source>
        <dbReference type="Proteomes" id="UP000352088"/>
    </source>
</evidence>
<gene>
    <name evidence="2" type="ORF">B9Q54_07825</name>
    <name evidence="3" type="ORF">DSX26_03565</name>
</gene>
<feature type="transmembrane region" description="Helical" evidence="1">
    <location>
        <begin position="6"/>
        <end position="22"/>
    </location>
</feature>
<dbReference type="EMBL" id="AACGUZ010000015">
    <property type="protein sequence ID" value="EAK5104170.1"/>
    <property type="molecule type" value="Genomic_DNA"/>
</dbReference>
<organism evidence="3 4">
    <name type="scientific">Campylobacter coli</name>
    <dbReference type="NCBI Taxonomy" id="195"/>
    <lineage>
        <taxon>Bacteria</taxon>
        <taxon>Pseudomonadati</taxon>
        <taxon>Campylobacterota</taxon>
        <taxon>Epsilonproteobacteria</taxon>
        <taxon>Campylobacterales</taxon>
        <taxon>Campylobacteraceae</taxon>
        <taxon>Campylobacter</taxon>
    </lineage>
</organism>
<keyword evidence="1" id="KW-0472">Membrane</keyword>
<name>A0A3Z9FAK2_CAMCO</name>
<feature type="transmembrane region" description="Helical" evidence="1">
    <location>
        <begin position="34"/>
        <end position="53"/>
    </location>
</feature>
<reference evidence="3 4" key="1">
    <citation type="submission" date="2018-07" db="EMBL/GenBank/DDBJ databases">
        <authorList>
            <consortium name="NARMS: The National Antimicrobial Resistance Monitoring System"/>
        </authorList>
    </citation>
    <scope>NUCLEOTIDE SEQUENCE [LARGE SCALE GENOMIC DNA]</scope>
    <source>
        <strain evidence="3 4">CVM N17C548</strain>
        <strain evidence="2 5">FSIS1711007</strain>
    </source>
</reference>
<keyword evidence="1" id="KW-0812">Transmembrane</keyword>
<evidence type="ECO:0000256" key="1">
    <source>
        <dbReference type="SAM" id="Phobius"/>
    </source>
</evidence>
<dbReference type="EMBL" id="AACQHW010000003">
    <property type="protein sequence ID" value="EAL6850543.1"/>
    <property type="molecule type" value="Genomic_DNA"/>
</dbReference>
<evidence type="ECO:0000313" key="2">
    <source>
        <dbReference type="EMBL" id="EAK5104170.1"/>
    </source>
</evidence>